<keyword evidence="4 5" id="KW-0238">DNA-binding</keyword>
<sequence length="156" mass="18374">MPRSPHSTHPQNTHARPHTKIVTQCYRITFTFHKISTRSPKERFVAAAMCNFISLVCSHWSFLRTVSSSQRERSCTFPMNREMGIRWIKALGWRNRYVSCHHRICSEHFEERFLDKSLGFKTRLTKDAVPTIFGQKVKQPEEVEEQIEEVVLEVPE</sequence>
<evidence type="ECO:0000256" key="5">
    <source>
        <dbReference type="PROSITE-ProRule" id="PRU00309"/>
    </source>
</evidence>
<evidence type="ECO:0000259" key="6">
    <source>
        <dbReference type="PROSITE" id="PS50950"/>
    </source>
</evidence>
<keyword evidence="8" id="KW-1185">Reference proteome</keyword>
<feature type="domain" description="THAP-type" evidence="6">
    <location>
        <begin position="45"/>
        <end position="133"/>
    </location>
</feature>
<evidence type="ECO:0000256" key="4">
    <source>
        <dbReference type="ARBA" id="ARBA00023125"/>
    </source>
</evidence>
<dbReference type="Proteomes" id="UP000092461">
    <property type="component" value="Unassembled WGS sequence"/>
</dbReference>
<evidence type="ECO:0000256" key="1">
    <source>
        <dbReference type="ARBA" id="ARBA00022723"/>
    </source>
</evidence>
<dbReference type="SMART" id="SM00980">
    <property type="entry name" value="THAP"/>
    <property type="match status" value="1"/>
</dbReference>
<organism evidence="7 8">
    <name type="scientific">Lutzomyia longipalpis</name>
    <name type="common">Sand fly</name>
    <dbReference type="NCBI Taxonomy" id="7200"/>
    <lineage>
        <taxon>Eukaryota</taxon>
        <taxon>Metazoa</taxon>
        <taxon>Ecdysozoa</taxon>
        <taxon>Arthropoda</taxon>
        <taxon>Hexapoda</taxon>
        <taxon>Insecta</taxon>
        <taxon>Pterygota</taxon>
        <taxon>Neoptera</taxon>
        <taxon>Endopterygota</taxon>
        <taxon>Diptera</taxon>
        <taxon>Nematocera</taxon>
        <taxon>Psychodoidea</taxon>
        <taxon>Psychodidae</taxon>
        <taxon>Lutzomyia</taxon>
        <taxon>Lutzomyia</taxon>
    </lineage>
</organism>
<dbReference type="SUPFAM" id="SSF57716">
    <property type="entry name" value="Glucocorticoid receptor-like (DNA-binding domain)"/>
    <property type="match status" value="1"/>
</dbReference>
<evidence type="ECO:0000313" key="8">
    <source>
        <dbReference type="Proteomes" id="UP000092461"/>
    </source>
</evidence>
<dbReference type="AlphaFoldDB" id="A0A1B0CWC9"/>
<dbReference type="EnsemblMetazoa" id="LLOJ009313-RA">
    <property type="protein sequence ID" value="LLOJ009313-PA"/>
    <property type="gene ID" value="LLOJ009313"/>
</dbReference>
<evidence type="ECO:0000313" key="7">
    <source>
        <dbReference type="EnsemblMetazoa" id="LLOJ009313-PA"/>
    </source>
</evidence>
<protein>
    <recommendedName>
        <fullName evidence="6">THAP-type domain-containing protein</fullName>
    </recommendedName>
</protein>
<keyword evidence="1" id="KW-0479">Metal-binding</keyword>
<accession>A0A1B0CWC9</accession>
<evidence type="ECO:0000256" key="3">
    <source>
        <dbReference type="ARBA" id="ARBA00022833"/>
    </source>
</evidence>
<name>A0A1B0CWC9_LUTLO</name>
<dbReference type="Pfam" id="PF05485">
    <property type="entry name" value="THAP"/>
    <property type="match status" value="1"/>
</dbReference>
<dbReference type="GO" id="GO:0003677">
    <property type="term" value="F:DNA binding"/>
    <property type="evidence" value="ECO:0007669"/>
    <property type="project" value="UniProtKB-UniRule"/>
</dbReference>
<dbReference type="VEuPathDB" id="VectorBase:LLOJ009313"/>
<keyword evidence="2 5" id="KW-0863">Zinc-finger</keyword>
<dbReference type="GO" id="GO:0008270">
    <property type="term" value="F:zinc ion binding"/>
    <property type="evidence" value="ECO:0007669"/>
    <property type="project" value="UniProtKB-KW"/>
</dbReference>
<proteinExistence type="predicted"/>
<dbReference type="InterPro" id="IPR006612">
    <property type="entry name" value="THAP_Znf"/>
</dbReference>
<dbReference type="SMART" id="SM00692">
    <property type="entry name" value="DM3"/>
    <property type="match status" value="1"/>
</dbReference>
<reference evidence="7" key="1">
    <citation type="submission" date="2020-05" db="UniProtKB">
        <authorList>
            <consortium name="EnsemblMetazoa"/>
        </authorList>
    </citation>
    <scope>IDENTIFICATION</scope>
    <source>
        <strain evidence="7">Jacobina</strain>
    </source>
</reference>
<evidence type="ECO:0000256" key="2">
    <source>
        <dbReference type="ARBA" id="ARBA00022771"/>
    </source>
</evidence>
<keyword evidence="3" id="KW-0862">Zinc</keyword>
<dbReference type="EMBL" id="AJWK01032239">
    <property type="status" value="NOT_ANNOTATED_CDS"/>
    <property type="molecule type" value="Genomic_DNA"/>
</dbReference>
<dbReference type="PROSITE" id="PS50950">
    <property type="entry name" value="ZF_THAP"/>
    <property type="match status" value="1"/>
</dbReference>